<dbReference type="PROSITE" id="PS51468">
    <property type="entry name" value="VIT"/>
    <property type="match status" value="1"/>
</dbReference>
<comment type="similarity">
    <text evidence="2">Belongs to the ITIH family.</text>
</comment>
<keyword evidence="4" id="KW-0646">Protease inhibitor</keyword>
<dbReference type="PROSITE" id="PS50234">
    <property type="entry name" value="VWFA"/>
    <property type="match status" value="1"/>
</dbReference>
<evidence type="ECO:0000256" key="4">
    <source>
        <dbReference type="ARBA" id="ARBA00022690"/>
    </source>
</evidence>
<protein>
    <recommendedName>
        <fullName evidence="13">Inter-alpha-trypsin inhibitor heavy chain H3-like</fullName>
    </recommendedName>
</protein>
<dbReference type="Proteomes" id="UP001046870">
    <property type="component" value="Chromosome 5"/>
</dbReference>
<dbReference type="GO" id="GO:0005576">
    <property type="term" value="C:extracellular region"/>
    <property type="evidence" value="ECO:0007669"/>
    <property type="project" value="UniProtKB-SubCell"/>
</dbReference>
<dbReference type="SMART" id="SM00327">
    <property type="entry name" value="VWA"/>
    <property type="match status" value="1"/>
</dbReference>
<dbReference type="InterPro" id="IPR013694">
    <property type="entry name" value="VIT"/>
</dbReference>
<feature type="domain" description="VWFA" evidence="9">
    <location>
        <begin position="299"/>
        <end position="481"/>
    </location>
</feature>
<gene>
    <name evidence="11" type="ORF">MATL_G00073870</name>
</gene>
<comment type="caution">
    <text evidence="11">The sequence shown here is derived from an EMBL/GenBank/DDBJ whole genome shotgun (WGS) entry which is preliminary data.</text>
</comment>
<dbReference type="Pfam" id="PF00092">
    <property type="entry name" value="VWA"/>
    <property type="match status" value="1"/>
</dbReference>
<evidence type="ECO:0000259" key="10">
    <source>
        <dbReference type="PROSITE" id="PS51468"/>
    </source>
</evidence>
<feature type="domain" description="VIT" evidence="10">
    <location>
        <begin position="45"/>
        <end position="174"/>
    </location>
</feature>
<evidence type="ECO:0000256" key="6">
    <source>
        <dbReference type="ARBA" id="ARBA00022900"/>
    </source>
</evidence>
<keyword evidence="5 8" id="KW-0732">Signal</keyword>
<proteinExistence type="inferred from homology"/>
<dbReference type="FunFam" id="3.40.50.410:FF:000013">
    <property type="entry name" value="inter-alpha-trypsin inhibitor heavy chain H2"/>
    <property type="match status" value="1"/>
</dbReference>
<dbReference type="PANTHER" id="PTHR10338:SF119">
    <property type="entry name" value="INTER-ALPHA-TRYPSIN INHIBITOR HEAVY CHAIN H4"/>
    <property type="match status" value="1"/>
</dbReference>
<evidence type="ECO:0000256" key="8">
    <source>
        <dbReference type="SAM" id="SignalP"/>
    </source>
</evidence>
<dbReference type="SMART" id="SM00609">
    <property type="entry name" value="VIT"/>
    <property type="match status" value="1"/>
</dbReference>
<keyword evidence="12" id="KW-1185">Reference proteome</keyword>
<evidence type="ECO:0000256" key="7">
    <source>
        <dbReference type="ARBA" id="ARBA00023180"/>
    </source>
</evidence>
<evidence type="ECO:0000313" key="11">
    <source>
        <dbReference type="EMBL" id="KAG7477846.1"/>
    </source>
</evidence>
<sequence>MISRLEWSRALNWCARSEHRLTAAMIPHAVLLSLLLTSTAAVPARSPTREERSLPGKDLDIYSYHIRSDVGSRYAMTVITSRVANRANHSREVSFHVELPKNAFISKFSMNIEGRVYDGVVKKKEEAQEQYTRAVSRGQSAGLVSAVGRSLEEFKTSVTVAALSKVTFELTYEELLKRKLGKYELLIKARPTQVVKDFKIDVHIYETQGISFLDTKGGLVSKGLDGALNTTLTEKEAWVQFSPSQEQQQCVGCGKSGLDGDLLITYDVNRPQSKGDLQVSRGYFVHYFAPRGLPRIPKNVVFIIDRSGSMHGRKIEQTREALLKILGDIPEEDHFGLITFDDQVMPWKNDLVPATPDYLAAAKAFVKEIRDRGSTDINAALLEGVRMLNQVKETQPRRRTSSILILLTDGDPTSGVIDLRKIQANVKEAIGRRYTLYCLGFGFDVNYDFLEKMSLENEGVARRIYSDSDAALQLQGFYEEVATPLLLDVQLNYTGASNLTLTSFGQYYKGSEIVVAGQVIDNNLETLTAEITANSKSEEMTFHSNVNSEIMNFYIYEMYIQRLWAYLTVQQLLDRAVLLQGEEQKMVRDQALALALKYSFVTTLTSMVVTKPEGENTQVAHKPKEGKHPTARAGLPVMHGMAAPGGPPVMHGMAAPGGHVPGMQGLPGPPVMHPGMAMRPAFPNFFGSRPGRMQPDQIEMDMDADLVVDSADMHYDDYVSATHISFTTAHHTTVAPTAPTDSQSLRLLLPAQGQMAPLCYELDVPGEPIFSLLEDRNTGLSITGQIGGAARKRFRKMGLHFGQEWHIVVNTTFISFTHKQKTDLYAWAQFPINVQSNSVSLFGRGSELQVTVGMMHILILLHQQGGDHFLWPDVRQQPPGSHATGLMGRLHVEYEVKQMAPVVELQIQGQVVPATKVSTVDYRTLSMPTVHCWLISYHSLLQGELSSLVVSQL</sequence>
<organism evidence="11 12">
    <name type="scientific">Megalops atlanticus</name>
    <name type="common">Tarpon</name>
    <name type="synonym">Clupea gigantea</name>
    <dbReference type="NCBI Taxonomy" id="7932"/>
    <lineage>
        <taxon>Eukaryota</taxon>
        <taxon>Metazoa</taxon>
        <taxon>Chordata</taxon>
        <taxon>Craniata</taxon>
        <taxon>Vertebrata</taxon>
        <taxon>Euteleostomi</taxon>
        <taxon>Actinopterygii</taxon>
        <taxon>Neopterygii</taxon>
        <taxon>Teleostei</taxon>
        <taxon>Elopiformes</taxon>
        <taxon>Megalopidae</taxon>
        <taxon>Megalops</taxon>
    </lineage>
</organism>
<dbReference type="InterPro" id="IPR002035">
    <property type="entry name" value="VWF_A"/>
</dbReference>
<reference evidence="11" key="1">
    <citation type="submission" date="2021-01" db="EMBL/GenBank/DDBJ databases">
        <authorList>
            <person name="Zahm M."/>
            <person name="Roques C."/>
            <person name="Cabau C."/>
            <person name="Klopp C."/>
            <person name="Donnadieu C."/>
            <person name="Jouanno E."/>
            <person name="Lampietro C."/>
            <person name="Louis A."/>
            <person name="Herpin A."/>
            <person name="Echchiki A."/>
            <person name="Berthelot C."/>
            <person name="Parey E."/>
            <person name="Roest-Crollius H."/>
            <person name="Braasch I."/>
            <person name="Postlethwait J."/>
            <person name="Bobe J."/>
            <person name="Montfort J."/>
            <person name="Bouchez O."/>
            <person name="Begum T."/>
            <person name="Mejri S."/>
            <person name="Adams A."/>
            <person name="Chen W.-J."/>
            <person name="Guiguen Y."/>
        </authorList>
    </citation>
    <scope>NUCLEOTIDE SEQUENCE</scope>
    <source>
        <strain evidence="11">YG-15Mar2019-1</strain>
        <tissue evidence="11">Brain</tissue>
    </source>
</reference>
<dbReference type="Gene3D" id="3.40.50.410">
    <property type="entry name" value="von Willebrand factor, type A domain"/>
    <property type="match status" value="1"/>
</dbReference>
<evidence type="ECO:0000256" key="1">
    <source>
        <dbReference type="ARBA" id="ARBA00004613"/>
    </source>
</evidence>
<accession>A0A9D3TEY7</accession>
<dbReference type="GO" id="GO:0004867">
    <property type="term" value="F:serine-type endopeptidase inhibitor activity"/>
    <property type="evidence" value="ECO:0007669"/>
    <property type="project" value="UniProtKB-KW"/>
</dbReference>
<dbReference type="InterPro" id="IPR036465">
    <property type="entry name" value="vWFA_dom_sf"/>
</dbReference>
<dbReference type="InterPro" id="IPR050934">
    <property type="entry name" value="ITIH"/>
</dbReference>
<evidence type="ECO:0000256" key="3">
    <source>
        <dbReference type="ARBA" id="ARBA00022525"/>
    </source>
</evidence>
<evidence type="ECO:0000259" key="9">
    <source>
        <dbReference type="PROSITE" id="PS50234"/>
    </source>
</evidence>
<keyword evidence="3" id="KW-0964">Secreted</keyword>
<comment type="subcellular location">
    <subcellularLocation>
        <location evidence="1">Secreted</location>
    </subcellularLocation>
</comment>
<name>A0A9D3TEY7_MEGAT</name>
<feature type="chain" id="PRO_5038586385" description="Inter-alpha-trypsin inhibitor heavy chain H3-like" evidence="8">
    <location>
        <begin position="42"/>
        <end position="953"/>
    </location>
</feature>
<dbReference type="PANTHER" id="PTHR10338">
    <property type="entry name" value="INTER-ALPHA-TRYPSIN INHIBITOR HEAVY CHAIN FAMILY MEMBER"/>
    <property type="match status" value="1"/>
</dbReference>
<feature type="signal peptide" evidence="8">
    <location>
        <begin position="1"/>
        <end position="41"/>
    </location>
</feature>
<keyword evidence="6" id="KW-0722">Serine protease inhibitor</keyword>
<dbReference type="EMBL" id="JAFDVH010000005">
    <property type="protein sequence ID" value="KAG7477846.1"/>
    <property type="molecule type" value="Genomic_DNA"/>
</dbReference>
<dbReference type="SUPFAM" id="SSF53300">
    <property type="entry name" value="vWA-like"/>
    <property type="match status" value="1"/>
</dbReference>
<evidence type="ECO:0008006" key="13">
    <source>
        <dbReference type="Google" id="ProtNLM"/>
    </source>
</evidence>
<dbReference type="AlphaFoldDB" id="A0A9D3TEY7"/>
<evidence type="ECO:0000256" key="2">
    <source>
        <dbReference type="ARBA" id="ARBA00010158"/>
    </source>
</evidence>
<keyword evidence="7" id="KW-0325">Glycoprotein</keyword>
<dbReference type="CDD" id="cd01461">
    <property type="entry name" value="vWA_interalpha_trypsin_inhibitor"/>
    <property type="match status" value="1"/>
</dbReference>
<evidence type="ECO:0000256" key="5">
    <source>
        <dbReference type="ARBA" id="ARBA00022729"/>
    </source>
</evidence>
<evidence type="ECO:0000313" key="12">
    <source>
        <dbReference type="Proteomes" id="UP001046870"/>
    </source>
</evidence>
<dbReference type="OrthoDB" id="299997at2759"/>
<dbReference type="Pfam" id="PF08487">
    <property type="entry name" value="VIT"/>
    <property type="match status" value="1"/>
</dbReference>